<dbReference type="Gene3D" id="3.40.190.10">
    <property type="entry name" value="Periplasmic binding protein-like II"/>
    <property type="match status" value="2"/>
</dbReference>
<evidence type="ECO:0000313" key="7">
    <source>
        <dbReference type="Proteomes" id="UP000252023"/>
    </source>
</evidence>
<dbReference type="PANTHER" id="PTHR30537:SF26">
    <property type="entry name" value="GLYCINE CLEAVAGE SYSTEM TRANSCRIPTIONAL ACTIVATOR"/>
    <property type="match status" value="1"/>
</dbReference>
<feature type="domain" description="HTH lysR-type" evidence="5">
    <location>
        <begin position="4"/>
        <end position="61"/>
    </location>
</feature>
<dbReference type="InterPro" id="IPR058163">
    <property type="entry name" value="LysR-type_TF_proteobact-type"/>
</dbReference>
<evidence type="ECO:0000256" key="3">
    <source>
        <dbReference type="ARBA" id="ARBA00023125"/>
    </source>
</evidence>
<dbReference type="OrthoDB" id="9813056at2"/>
<dbReference type="PRINTS" id="PR00039">
    <property type="entry name" value="HTHLYSR"/>
</dbReference>
<dbReference type="PANTHER" id="PTHR30537">
    <property type="entry name" value="HTH-TYPE TRANSCRIPTIONAL REGULATOR"/>
    <property type="match status" value="1"/>
</dbReference>
<keyword evidence="3" id="KW-0238">DNA-binding</keyword>
<dbReference type="AlphaFoldDB" id="A0A344PIU9"/>
<dbReference type="PROSITE" id="PS50931">
    <property type="entry name" value="HTH_LYSR"/>
    <property type="match status" value="1"/>
</dbReference>
<dbReference type="Pfam" id="PF03466">
    <property type="entry name" value="LysR_substrate"/>
    <property type="match status" value="1"/>
</dbReference>
<evidence type="ECO:0000256" key="1">
    <source>
        <dbReference type="ARBA" id="ARBA00009437"/>
    </source>
</evidence>
<dbReference type="SUPFAM" id="SSF46785">
    <property type="entry name" value="Winged helix' DNA-binding domain"/>
    <property type="match status" value="1"/>
</dbReference>
<dbReference type="KEGG" id="pars:DRW48_06045"/>
<dbReference type="GO" id="GO:0043565">
    <property type="term" value="F:sequence-specific DNA binding"/>
    <property type="evidence" value="ECO:0007669"/>
    <property type="project" value="TreeGrafter"/>
</dbReference>
<dbReference type="InterPro" id="IPR000847">
    <property type="entry name" value="LysR_HTH_N"/>
</dbReference>
<dbReference type="Pfam" id="PF00126">
    <property type="entry name" value="HTH_1"/>
    <property type="match status" value="1"/>
</dbReference>
<dbReference type="Proteomes" id="UP000252023">
    <property type="component" value="Chromosome"/>
</dbReference>
<keyword evidence="7" id="KW-1185">Reference proteome</keyword>
<dbReference type="InterPro" id="IPR005119">
    <property type="entry name" value="LysR_subst-bd"/>
</dbReference>
<evidence type="ECO:0000256" key="4">
    <source>
        <dbReference type="ARBA" id="ARBA00023163"/>
    </source>
</evidence>
<organism evidence="6 7">
    <name type="scientific">Paracoccus suum</name>
    <dbReference type="NCBI Taxonomy" id="2259340"/>
    <lineage>
        <taxon>Bacteria</taxon>
        <taxon>Pseudomonadati</taxon>
        <taxon>Pseudomonadota</taxon>
        <taxon>Alphaproteobacteria</taxon>
        <taxon>Rhodobacterales</taxon>
        <taxon>Paracoccaceae</taxon>
        <taxon>Paracoccus</taxon>
    </lineage>
</organism>
<sequence length="292" mass="31996">MSLPPLPALRVFEAAARHLSFTAAAAELGITQAAVSHQIKLLEGILGAPLFLRQPRGIALTVLGARLARPTTLAFDQLRDAFAEEARLARTLTISTFSSVAANWLAQRIGRFQMAHPDLAVRLDTSDQVVDFARSEVDVAIRHGSGAWPGLVAVKLFEMVYSPMLSPQRLADWGPLERPEQIIPLPWLDNMDPAWHAWLTQAGVDRGVCDTPPRPSLGSQVHEARAAMAGEGVALLSPRFFRFELATGLLVQPFEQVFGLGTDCWLVYPEARRNRPAIRQLRQFLLAEAAAG</sequence>
<accession>A0A344PIU9</accession>
<dbReference type="InterPro" id="IPR036388">
    <property type="entry name" value="WH-like_DNA-bd_sf"/>
</dbReference>
<proteinExistence type="inferred from homology"/>
<dbReference type="CDD" id="cd08432">
    <property type="entry name" value="PBP2_GcdR_TrpI_HvrB_AmpR_like"/>
    <property type="match status" value="1"/>
</dbReference>
<evidence type="ECO:0000313" key="6">
    <source>
        <dbReference type="EMBL" id="AXC49304.1"/>
    </source>
</evidence>
<dbReference type="InterPro" id="IPR036390">
    <property type="entry name" value="WH_DNA-bd_sf"/>
</dbReference>
<gene>
    <name evidence="6" type="ORF">DRW48_06045</name>
</gene>
<dbReference type="EMBL" id="CP030918">
    <property type="protein sequence ID" value="AXC49304.1"/>
    <property type="molecule type" value="Genomic_DNA"/>
</dbReference>
<evidence type="ECO:0000259" key="5">
    <source>
        <dbReference type="PROSITE" id="PS50931"/>
    </source>
</evidence>
<evidence type="ECO:0000256" key="2">
    <source>
        <dbReference type="ARBA" id="ARBA00023015"/>
    </source>
</evidence>
<protein>
    <submittedName>
        <fullName evidence="6">LysR family transcriptional regulator</fullName>
    </submittedName>
</protein>
<name>A0A344PIU9_9RHOB</name>
<dbReference type="GO" id="GO:0003700">
    <property type="term" value="F:DNA-binding transcription factor activity"/>
    <property type="evidence" value="ECO:0007669"/>
    <property type="project" value="InterPro"/>
</dbReference>
<keyword evidence="2" id="KW-0805">Transcription regulation</keyword>
<dbReference type="SUPFAM" id="SSF53850">
    <property type="entry name" value="Periplasmic binding protein-like II"/>
    <property type="match status" value="1"/>
</dbReference>
<dbReference type="Gene3D" id="1.10.10.10">
    <property type="entry name" value="Winged helix-like DNA-binding domain superfamily/Winged helix DNA-binding domain"/>
    <property type="match status" value="1"/>
</dbReference>
<reference evidence="7" key="1">
    <citation type="submission" date="2018-07" db="EMBL/GenBank/DDBJ databases">
        <title>Genome sequencing of Paracoccus sp. SC2-6.</title>
        <authorList>
            <person name="Heo J."/>
            <person name="Kim S.-J."/>
            <person name="Kwon S.-W."/>
        </authorList>
    </citation>
    <scope>NUCLEOTIDE SEQUENCE [LARGE SCALE GENOMIC DNA]</scope>
    <source>
        <strain evidence="7">SC2-6</strain>
    </source>
</reference>
<keyword evidence="4" id="KW-0804">Transcription</keyword>
<comment type="similarity">
    <text evidence="1">Belongs to the LysR transcriptional regulatory family.</text>
</comment>
<dbReference type="GO" id="GO:0006351">
    <property type="term" value="P:DNA-templated transcription"/>
    <property type="evidence" value="ECO:0007669"/>
    <property type="project" value="TreeGrafter"/>
</dbReference>
<dbReference type="RefSeq" id="WP_114075623.1">
    <property type="nucleotide sequence ID" value="NZ_CP030918.1"/>
</dbReference>